<keyword evidence="2" id="KW-1185">Reference proteome</keyword>
<evidence type="ECO:0000313" key="2">
    <source>
        <dbReference type="Proteomes" id="UP000069443"/>
    </source>
</evidence>
<evidence type="ECO:0000313" key="1">
    <source>
        <dbReference type="EMBL" id="GAS94908.1"/>
    </source>
</evidence>
<dbReference type="Proteomes" id="UP000069443">
    <property type="component" value="Unassembled WGS sequence"/>
</dbReference>
<reference evidence="2" key="2">
    <citation type="submission" date="2016-02" db="EMBL/GenBank/DDBJ databases">
        <title>Draft genome sequence of five rapidly growing Mycobacterium species.</title>
        <authorList>
            <person name="Katahira K."/>
            <person name="Gotou Y."/>
            <person name="Iida K."/>
            <person name="Ogura Y."/>
            <person name="Hayashi T."/>
        </authorList>
    </citation>
    <scope>NUCLEOTIDE SEQUENCE [LARGE SCALE GENOMIC DNA]</scope>
    <source>
        <strain evidence="2">JCM15298</strain>
    </source>
</reference>
<sequence length="317" mass="34838">MSSPYDTAWLKLRHVGAHGGAVAHRPELTDLGLDGVHSVCDRVWAYSRSDFEPDPFTDLHTSQWRETCALAGSMAESLMICAATLVEASWHAKLIEQEREPAGMAIAQRFLADAVLDTAVSIGHRLVNFVVRVARTDAEIQAVLGGIARFEQLGPTYKPFVTDDEKAWLSISEKTLASLRSNLPAIHRPAVDRLDRLRKSPEWSAVMDIRGENAHRWRKEHEAVRGVDAQSGFAENTYDHAGNPNGIRVSATARRHVAGDGLTARTTDVALRAIPVIAAAVDETVAETAQNLSALTGGRMELRIDPQGRSREIRRLM</sequence>
<comment type="caution">
    <text evidence="1">The sequence shown here is derived from an EMBL/GenBank/DDBJ whole genome shotgun (WGS) entry which is preliminary data.</text>
</comment>
<organism evidence="1 2">
    <name type="scientific">Mycolicibacterium canariasense</name>
    <name type="common">Mycobacterium canariasense</name>
    <dbReference type="NCBI Taxonomy" id="228230"/>
    <lineage>
        <taxon>Bacteria</taxon>
        <taxon>Bacillati</taxon>
        <taxon>Actinomycetota</taxon>
        <taxon>Actinomycetes</taxon>
        <taxon>Mycobacteriales</taxon>
        <taxon>Mycobacteriaceae</taxon>
        <taxon>Mycolicibacterium</taxon>
    </lineage>
</organism>
<reference evidence="2" key="1">
    <citation type="journal article" date="2016" name="Genome Announc.">
        <title>Draft Genome Sequences of Five Rapidly Growing Mycobacterium Species, M. thermoresistibile, M. fortuitum subsp. acetamidolyticum, M. canariasense, M. brisbanense, and M. novocastrense.</title>
        <authorList>
            <person name="Katahira K."/>
            <person name="Ogura Y."/>
            <person name="Gotoh Y."/>
            <person name="Hayashi T."/>
        </authorList>
    </citation>
    <scope>NUCLEOTIDE SEQUENCE [LARGE SCALE GENOMIC DNA]</scope>
    <source>
        <strain evidence="2">JCM15298</strain>
    </source>
</reference>
<dbReference type="STRING" id="228230.RMCC_1874"/>
<name>A0A124E1V9_MYCCR</name>
<dbReference type="AlphaFoldDB" id="A0A124E1V9"/>
<dbReference type="OrthoDB" id="4617761at2"/>
<gene>
    <name evidence="1" type="ORF">RMCC_1874</name>
</gene>
<accession>A0A124E1V9</accession>
<protein>
    <submittedName>
        <fullName evidence="1">Uncharacterized protein</fullName>
    </submittedName>
</protein>
<dbReference type="RefSeq" id="WP_131805250.1">
    <property type="nucleotide sequence ID" value="NZ_BCSY01000035.1"/>
</dbReference>
<proteinExistence type="predicted"/>
<dbReference type="EMBL" id="BCSY01000035">
    <property type="protein sequence ID" value="GAS94908.1"/>
    <property type="molecule type" value="Genomic_DNA"/>
</dbReference>